<dbReference type="RefSeq" id="WP_275474231.1">
    <property type="nucleotide sequence ID" value="NZ_CP162940.1"/>
</dbReference>
<organism evidence="2 3">
    <name type="scientific">Alicyclobacillus fastidiosus</name>
    <dbReference type="NCBI Taxonomy" id="392011"/>
    <lineage>
        <taxon>Bacteria</taxon>
        <taxon>Bacillati</taxon>
        <taxon>Bacillota</taxon>
        <taxon>Bacilli</taxon>
        <taxon>Bacillales</taxon>
        <taxon>Alicyclobacillaceae</taxon>
        <taxon>Alicyclobacillus</taxon>
    </lineage>
</organism>
<dbReference type="Proteomes" id="UP001579974">
    <property type="component" value="Unassembled WGS sequence"/>
</dbReference>
<comment type="caution">
    <text evidence="2">The sequence shown here is derived from an EMBL/GenBank/DDBJ whole genome shotgun (WGS) entry which is preliminary data.</text>
</comment>
<name>A0ABV5AK57_9BACL</name>
<evidence type="ECO:0000256" key="1">
    <source>
        <dbReference type="SAM" id="MobiDB-lite"/>
    </source>
</evidence>
<dbReference type="EMBL" id="JBDXSU010000026">
    <property type="protein sequence ID" value="MFB5192650.1"/>
    <property type="molecule type" value="Genomic_DNA"/>
</dbReference>
<evidence type="ECO:0000313" key="2">
    <source>
        <dbReference type="EMBL" id="MFB5192650.1"/>
    </source>
</evidence>
<keyword evidence="3" id="KW-1185">Reference proteome</keyword>
<gene>
    <name evidence="2" type="ORF">KKP3000_001859</name>
</gene>
<protein>
    <submittedName>
        <fullName evidence="2">Uncharacterized protein</fullName>
    </submittedName>
</protein>
<accession>A0ABV5AK57</accession>
<reference evidence="2 3" key="1">
    <citation type="journal article" date="2024" name="Int. J. Mol. Sci.">
        <title>Exploration of Alicyclobacillus spp. Genome in Search of Antibiotic Resistance.</title>
        <authorList>
            <person name="Bucka-Kolendo J."/>
            <person name="Kiousi D.E."/>
            <person name="Dekowska A."/>
            <person name="Mikolajczuk-Szczyrba A."/>
            <person name="Karadedos D.M."/>
            <person name="Michael P."/>
            <person name="Galanis A."/>
            <person name="Sokolowska B."/>
        </authorList>
    </citation>
    <scope>NUCLEOTIDE SEQUENCE [LARGE SCALE GENOMIC DNA]</scope>
    <source>
        <strain evidence="2 3">KKP 3000</strain>
    </source>
</reference>
<sequence>MGEETTTQTGTTSDQTATQTETGTPTQNAPTPTQAVKWLAQLTNGTSLTGGDNMSFDVNVSAVPPNEVKLFTVSGTTFADTMYLNAGTETWYHSGVVFTPSFPLLYTLADGTTLTIARNSDTPGDLTYTQQ</sequence>
<proteinExistence type="predicted"/>
<evidence type="ECO:0000313" key="3">
    <source>
        <dbReference type="Proteomes" id="UP001579974"/>
    </source>
</evidence>
<feature type="region of interest" description="Disordered" evidence="1">
    <location>
        <begin position="1"/>
        <end position="33"/>
    </location>
</feature>